<proteinExistence type="inferred from homology"/>
<keyword evidence="4" id="KW-0472">Membrane</keyword>
<feature type="transmembrane region" description="Helical" evidence="4">
    <location>
        <begin position="125"/>
        <end position="144"/>
    </location>
</feature>
<evidence type="ECO:0000313" key="6">
    <source>
        <dbReference type="Proteomes" id="UP000053259"/>
    </source>
</evidence>
<dbReference type="PANTHER" id="PTHR11360">
    <property type="entry name" value="MONOCARBOXYLATE TRANSPORTER"/>
    <property type="match status" value="1"/>
</dbReference>
<dbReference type="InterPro" id="IPR036259">
    <property type="entry name" value="MFS_trans_sf"/>
</dbReference>
<dbReference type="VEuPathDB" id="FungiDB:PV09_03549"/>
<evidence type="ECO:0000256" key="2">
    <source>
        <dbReference type="ARBA" id="ARBA00006727"/>
    </source>
</evidence>
<accession>A0A0D1YYA6</accession>
<keyword evidence="6" id="KW-1185">Reference proteome</keyword>
<feature type="region of interest" description="Disordered" evidence="3">
    <location>
        <begin position="1"/>
        <end position="38"/>
    </location>
</feature>
<feature type="transmembrane region" description="Helical" evidence="4">
    <location>
        <begin position="185"/>
        <end position="207"/>
    </location>
</feature>
<keyword evidence="4" id="KW-1133">Transmembrane helix</keyword>
<evidence type="ECO:0000256" key="3">
    <source>
        <dbReference type="SAM" id="MobiDB-lite"/>
    </source>
</evidence>
<dbReference type="OrthoDB" id="6499973at2759"/>
<dbReference type="InterPro" id="IPR011701">
    <property type="entry name" value="MFS"/>
</dbReference>
<evidence type="ECO:0000313" key="5">
    <source>
        <dbReference type="EMBL" id="KIW05687.1"/>
    </source>
</evidence>
<gene>
    <name evidence="5" type="ORF">PV09_03549</name>
</gene>
<evidence type="ECO:0000256" key="4">
    <source>
        <dbReference type="SAM" id="Phobius"/>
    </source>
</evidence>
<comment type="similarity">
    <text evidence="2">Belongs to the major facilitator superfamily. Monocarboxylate porter (TC 2.A.1.13) family.</text>
</comment>
<dbReference type="GO" id="GO:0016020">
    <property type="term" value="C:membrane"/>
    <property type="evidence" value="ECO:0007669"/>
    <property type="project" value="UniProtKB-SubCell"/>
</dbReference>
<dbReference type="GO" id="GO:0022857">
    <property type="term" value="F:transmembrane transporter activity"/>
    <property type="evidence" value="ECO:0007669"/>
    <property type="project" value="InterPro"/>
</dbReference>
<organism evidence="5 6">
    <name type="scientific">Verruconis gallopava</name>
    <dbReference type="NCBI Taxonomy" id="253628"/>
    <lineage>
        <taxon>Eukaryota</taxon>
        <taxon>Fungi</taxon>
        <taxon>Dikarya</taxon>
        <taxon>Ascomycota</taxon>
        <taxon>Pezizomycotina</taxon>
        <taxon>Dothideomycetes</taxon>
        <taxon>Pleosporomycetidae</taxon>
        <taxon>Venturiales</taxon>
        <taxon>Sympoventuriaceae</taxon>
        <taxon>Verruconis</taxon>
    </lineage>
</organism>
<keyword evidence="4" id="KW-0812">Transmembrane</keyword>
<reference evidence="5 6" key="1">
    <citation type="submission" date="2015-01" db="EMBL/GenBank/DDBJ databases">
        <title>The Genome Sequence of Ochroconis gallopava CBS43764.</title>
        <authorList>
            <consortium name="The Broad Institute Genomics Platform"/>
            <person name="Cuomo C."/>
            <person name="de Hoog S."/>
            <person name="Gorbushina A."/>
            <person name="Stielow B."/>
            <person name="Teixiera M."/>
            <person name="Abouelleil A."/>
            <person name="Chapman S.B."/>
            <person name="Priest M."/>
            <person name="Young S.K."/>
            <person name="Wortman J."/>
            <person name="Nusbaum C."/>
            <person name="Birren B."/>
        </authorList>
    </citation>
    <scope>NUCLEOTIDE SEQUENCE [LARGE SCALE GENOMIC DNA]</scope>
    <source>
        <strain evidence="5 6">CBS 43764</strain>
    </source>
</reference>
<evidence type="ECO:0008006" key="7">
    <source>
        <dbReference type="Google" id="ProtNLM"/>
    </source>
</evidence>
<feature type="transmembrane region" description="Helical" evidence="4">
    <location>
        <begin position="297"/>
        <end position="317"/>
    </location>
</feature>
<feature type="transmembrane region" description="Helical" evidence="4">
    <location>
        <begin position="213"/>
        <end position="234"/>
    </location>
</feature>
<dbReference type="Pfam" id="PF07690">
    <property type="entry name" value="MFS_1"/>
    <property type="match status" value="1"/>
</dbReference>
<dbReference type="Proteomes" id="UP000053259">
    <property type="component" value="Unassembled WGS sequence"/>
</dbReference>
<protein>
    <recommendedName>
        <fullName evidence="7">Major facilitator superfamily (MFS) profile domain-containing protein</fullName>
    </recommendedName>
</protein>
<feature type="transmembrane region" description="Helical" evidence="4">
    <location>
        <begin position="384"/>
        <end position="408"/>
    </location>
</feature>
<feature type="transmembrane region" description="Helical" evidence="4">
    <location>
        <begin position="326"/>
        <end position="344"/>
    </location>
</feature>
<comment type="subcellular location">
    <subcellularLocation>
        <location evidence="1">Membrane</location>
        <topology evidence="1">Multi-pass membrane protein</topology>
    </subcellularLocation>
</comment>
<dbReference type="Gene3D" id="1.20.1250.20">
    <property type="entry name" value="MFS general substrate transporter like domains"/>
    <property type="match status" value="2"/>
</dbReference>
<feature type="transmembrane region" description="Helical" evidence="4">
    <location>
        <begin position="150"/>
        <end position="173"/>
    </location>
</feature>
<dbReference type="AlphaFoldDB" id="A0A0D1YYA6"/>
<dbReference type="InParanoid" id="A0A0D1YYA6"/>
<evidence type="ECO:0000256" key="1">
    <source>
        <dbReference type="ARBA" id="ARBA00004141"/>
    </source>
</evidence>
<feature type="transmembrane region" description="Helical" evidence="4">
    <location>
        <begin position="255"/>
        <end position="277"/>
    </location>
</feature>
<dbReference type="RefSeq" id="XP_016215556.1">
    <property type="nucleotide sequence ID" value="XM_016356763.1"/>
</dbReference>
<name>A0A0D1YYA6_9PEZI</name>
<feature type="transmembrane region" description="Helical" evidence="4">
    <location>
        <begin position="420"/>
        <end position="438"/>
    </location>
</feature>
<sequence length="443" mass="47938">MREPAGVPSKMHLGKLSLGHSGRGQNDEDETHAASAQGHEEHFATRSARLDGGVAAWTQVGMAFLVVFSTQGYFNSFGVFQSYYDMSLSHAGPSAVSWIGSVQVWLVFGLGTVSGRAVDAGRFHTVYIIGCFLQLAGIFIASLAKEYWQVFLSHGVCVGLGAGLMFAPTLAVLTSYFLTRRSTALALTTCGGASGGAFFPLLVHHLIPRVGLSWTLRTVGFIMTATLLGALALSRPRVTRQNSKQTFSFGVLKDTSYALFAVSSFFCFWALYFGYYYKQLSAYARDELNFSYVESTMIVLELNVVGIPIRLLVAYLADRHVHPQDVFLCSLFGAAVTLFCWIPVRTSTGIYVLTAFYGVVAGAIQTLFLAVASSFVTDHNVAGVYIGLVCTVVSFAALTGPPVGGAIVGQHGRTYMNGEIWSGLSMMLSFFVLLLSRVRQRAV</sequence>
<feature type="transmembrane region" description="Helical" evidence="4">
    <location>
        <begin position="54"/>
        <end position="74"/>
    </location>
</feature>
<feature type="transmembrane region" description="Helical" evidence="4">
    <location>
        <begin position="350"/>
        <end position="372"/>
    </location>
</feature>
<dbReference type="PANTHER" id="PTHR11360:SF130">
    <property type="entry name" value="MAJOR FACILITATOR SUPERFAMILY (MFS) PROFILE DOMAIN-CONTAINING PROTEIN-RELATED"/>
    <property type="match status" value="1"/>
</dbReference>
<dbReference type="EMBL" id="KN847537">
    <property type="protein sequence ID" value="KIW05687.1"/>
    <property type="molecule type" value="Genomic_DNA"/>
</dbReference>
<dbReference type="GeneID" id="27311522"/>
<dbReference type="InterPro" id="IPR050327">
    <property type="entry name" value="Proton-linked_MCT"/>
</dbReference>
<dbReference type="HOGENOM" id="CLU_001265_1_1_1"/>
<dbReference type="SUPFAM" id="SSF103473">
    <property type="entry name" value="MFS general substrate transporter"/>
    <property type="match status" value="1"/>
</dbReference>
<feature type="transmembrane region" description="Helical" evidence="4">
    <location>
        <begin position="94"/>
        <end position="113"/>
    </location>
</feature>